<protein>
    <recommendedName>
        <fullName evidence="1">RNase H type-1 domain-containing protein</fullName>
    </recommendedName>
</protein>
<dbReference type="InterPro" id="IPR002156">
    <property type="entry name" value="RNaseH_domain"/>
</dbReference>
<proteinExistence type="predicted"/>
<organism evidence="2">
    <name type="scientific">Arundo donax</name>
    <name type="common">Giant reed</name>
    <name type="synonym">Donax arundinaceus</name>
    <dbReference type="NCBI Taxonomy" id="35708"/>
    <lineage>
        <taxon>Eukaryota</taxon>
        <taxon>Viridiplantae</taxon>
        <taxon>Streptophyta</taxon>
        <taxon>Embryophyta</taxon>
        <taxon>Tracheophyta</taxon>
        <taxon>Spermatophyta</taxon>
        <taxon>Magnoliopsida</taxon>
        <taxon>Liliopsida</taxon>
        <taxon>Poales</taxon>
        <taxon>Poaceae</taxon>
        <taxon>PACMAD clade</taxon>
        <taxon>Arundinoideae</taxon>
        <taxon>Arundineae</taxon>
        <taxon>Arundo</taxon>
    </lineage>
</organism>
<feature type="domain" description="RNase H type-1" evidence="1">
    <location>
        <begin position="2"/>
        <end position="60"/>
    </location>
</feature>
<evidence type="ECO:0000313" key="2">
    <source>
        <dbReference type="EMBL" id="JAD37963.1"/>
    </source>
</evidence>
<reference evidence="2" key="2">
    <citation type="journal article" date="2015" name="Data Brief">
        <title>Shoot transcriptome of the giant reed, Arundo donax.</title>
        <authorList>
            <person name="Barrero R.A."/>
            <person name="Guerrero F.D."/>
            <person name="Moolhuijzen P."/>
            <person name="Goolsby J.A."/>
            <person name="Tidwell J."/>
            <person name="Bellgard S.E."/>
            <person name="Bellgard M.I."/>
        </authorList>
    </citation>
    <scope>NUCLEOTIDE SEQUENCE</scope>
    <source>
        <tissue evidence="2">Shoot tissue taken approximately 20 cm above the soil surface</tissue>
    </source>
</reference>
<accession>A0A0A8ZJT0</accession>
<reference evidence="2" key="1">
    <citation type="submission" date="2014-09" db="EMBL/GenBank/DDBJ databases">
        <authorList>
            <person name="Magalhaes I.L.F."/>
            <person name="Oliveira U."/>
            <person name="Santos F.R."/>
            <person name="Vidigal T.H.D.A."/>
            <person name="Brescovit A.D."/>
            <person name="Santos A.J."/>
        </authorList>
    </citation>
    <scope>NUCLEOTIDE SEQUENCE</scope>
    <source>
        <tissue evidence="2">Shoot tissue taken approximately 20 cm above the soil surface</tissue>
    </source>
</reference>
<name>A0A0A8ZJT0_ARUDO</name>
<dbReference type="Pfam" id="PF13456">
    <property type="entry name" value="RVT_3"/>
    <property type="match status" value="1"/>
</dbReference>
<dbReference type="GO" id="GO:0004523">
    <property type="term" value="F:RNA-DNA hybrid ribonuclease activity"/>
    <property type="evidence" value="ECO:0007669"/>
    <property type="project" value="InterPro"/>
</dbReference>
<dbReference type="GO" id="GO:0003676">
    <property type="term" value="F:nucleic acid binding"/>
    <property type="evidence" value="ECO:0007669"/>
    <property type="project" value="InterPro"/>
</dbReference>
<dbReference type="InterPro" id="IPR044730">
    <property type="entry name" value="RNase_H-like_dom_plant"/>
</dbReference>
<dbReference type="CDD" id="cd06222">
    <property type="entry name" value="RNase_H_like"/>
    <property type="match status" value="1"/>
</dbReference>
<sequence length="86" mass="9709">MTRIRIETDSSILVTALRTCSFDQSVGELFREAIEFIRLNFVKVEVVFAPRSCNKCAHELLVSVYLGTRTSLLFGLIPSRSLCARL</sequence>
<dbReference type="EMBL" id="GBRH01259932">
    <property type="protein sequence ID" value="JAD37963.1"/>
    <property type="molecule type" value="Transcribed_RNA"/>
</dbReference>
<dbReference type="AlphaFoldDB" id="A0A0A8ZJT0"/>
<evidence type="ECO:0000259" key="1">
    <source>
        <dbReference type="Pfam" id="PF13456"/>
    </source>
</evidence>